<dbReference type="EMBL" id="BKCJ010552431">
    <property type="protein sequence ID" value="GFB10211.1"/>
    <property type="molecule type" value="Genomic_DNA"/>
</dbReference>
<reference evidence="2" key="1">
    <citation type="journal article" date="2019" name="Sci. Rep.">
        <title>Draft genome of Tanacetum cinerariifolium, the natural source of mosquito coil.</title>
        <authorList>
            <person name="Yamashiro T."/>
            <person name="Shiraishi A."/>
            <person name="Satake H."/>
            <person name="Nakayama K."/>
        </authorList>
    </citation>
    <scope>NUCLEOTIDE SEQUENCE</scope>
</reference>
<name>A0A699KT79_TANCI</name>
<proteinExistence type="predicted"/>
<dbReference type="AlphaFoldDB" id="A0A699KT79"/>
<feature type="region of interest" description="Disordered" evidence="1">
    <location>
        <begin position="433"/>
        <end position="454"/>
    </location>
</feature>
<protein>
    <recommendedName>
        <fullName evidence="3">Integrase, catalytic region, zinc finger, CCHC-type, peptidase aspartic, catalytic</fullName>
    </recommendedName>
</protein>
<accession>A0A699KT79</accession>
<gene>
    <name evidence="2" type="ORF">Tci_682182</name>
</gene>
<evidence type="ECO:0008006" key="3">
    <source>
        <dbReference type="Google" id="ProtNLM"/>
    </source>
</evidence>
<organism evidence="2">
    <name type="scientific">Tanacetum cinerariifolium</name>
    <name type="common">Dalmatian daisy</name>
    <name type="synonym">Chrysanthemum cinerariifolium</name>
    <dbReference type="NCBI Taxonomy" id="118510"/>
    <lineage>
        <taxon>Eukaryota</taxon>
        <taxon>Viridiplantae</taxon>
        <taxon>Streptophyta</taxon>
        <taxon>Embryophyta</taxon>
        <taxon>Tracheophyta</taxon>
        <taxon>Spermatophyta</taxon>
        <taxon>Magnoliopsida</taxon>
        <taxon>eudicotyledons</taxon>
        <taxon>Gunneridae</taxon>
        <taxon>Pentapetalae</taxon>
        <taxon>asterids</taxon>
        <taxon>campanulids</taxon>
        <taxon>Asterales</taxon>
        <taxon>Asteraceae</taxon>
        <taxon>Asteroideae</taxon>
        <taxon>Anthemideae</taxon>
        <taxon>Anthemidinae</taxon>
        <taxon>Tanacetum</taxon>
    </lineage>
</organism>
<comment type="caution">
    <text evidence="2">The sequence shown here is derived from an EMBL/GenBank/DDBJ whole genome shotgun (WGS) entry which is preliminary data.</text>
</comment>
<evidence type="ECO:0000256" key="1">
    <source>
        <dbReference type="SAM" id="MobiDB-lite"/>
    </source>
</evidence>
<feature type="non-terminal residue" evidence="2">
    <location>
        <position position="1"/>
    </location>
</feature>
<sequence>KVNLKSVEVVDLNASIQEKVLVITALKEQLKGKAVLPQAVSLNPIDHALLQVDVVPLIPKLHKNRTAHIDYIKYTQEEAATLRELVEKQHCAEKTEFQTKMENVLKENDRLLTHALGVEIVNIVVNDCMNVNCLNVDACEHCVTIESELKTNFIKMEYYETLLKQYHSLEKHCISLEINNQLNMEIFKRDTVSSSEGAPTFTELFKTNELKAQIQEKDTVILKLKEKIKSSSGDDKERKVESKVEKIETQNLELDHRVTKLTAKNKHFKQTYKQLFDSIKSSHVQSKEQCDDLFNQVNLKSVEVANLNASIQEKVLVITALKEQLNGNAILPKAVSLNPIDPALLQVDVVPLVPKLRKNRIAHIDYIKHNLEEAATLRKLVESERLLSPLNTPLAYACKYTRWIQELLMILQQTCPRITDLGTNLVAVTPKNQTKPVRHTPQITKSGKTSVDTSPSLNIDSNIHVLYSTGVALVSSASESQSKENTKKNRIWRTLKKAKETKLEDHPRKVKSSLNKASVVDSRVNSSVIKSVSNVNSNLKCASCNGCLFSDNHFACVVEYINSVNASRKSKSVKKSVQRKVWKSTSKVFKTIRYKWQPTGWTFTLVGTVCPLTRIATDTIVPPREPIPIVQSTDKPVVTLVYTGKPRAKNVPNKMEPNKSWGSSSNVSTSITDCRLSKSSFGIWTLVAPST</sequence>
<evidence type="ECO:0000313" key="2">
    <source>
        <dbReference type="EMBL" id="GFB10211.1"/>
    </source>
</evidence>